<dbReference type="PANTHER" id="PTHR11697:SF230">
    <property type="entry name" value="ZINC FINGER, MYM DOMAIN CONTAINING 1"/>
    <property type="match status" value="1"/>
</dbReference>
<dbReference type="SUPFAM" id="SSF53098">
    <property type="entry name" value="Ribonuclease H-like"/>
    <property type="match status" value="1"/>
</dbReference>
<accession>A0ABD3E169</accession>
<dbReference type="EMBL" id="JAVIJP010000011">
    <property type="protein sequence ID" value="KAL3646811.1"/>
    <property type="molecule type" value="Genomic_DNA"/>
</dbReference>
<comment type="caution">
    <text evidence="2">The sequence shown here is derived from an EMBL/GenBank/DDBJ whole genome shotgun (WGS) entry which is preliminary data.</text>
</comment>
<dbReference type="InterPro" id="IPR012337">
    <property type="entry name" value="RNaseH-like_sf"/>
</dbReference>
<proteinExistence type="predicted"/>
<evidence type="ECO:0000313" key="3">
    <source>
        <dbReference type="Proteomes" id="UP001632038"/>
    </source>
</evidence>
<name>A0ABD3E169_9LAMI</name>
<keyword evidence="3" id="KW-1185">Reference proteome</keyword>
<dbReference type="InterPro" id="IPR008906">
    <property type="entry name" value="HATC_C_dom"/>
</dbReference>
<protein>
    <recommendedName>
        <fullName evidence="1">HAT C-terminal dimerisation domain-containing protein</fullName>
    </recommendedName>
</protein>
<evidence type="ECO:0000259" key="1">
    <source>
        <dbReference type="Pfam" id="PF05699"/>
    </source>
</evidence>
<evidence type="ECO:0000313" key="2">
    <source>
        <dbReference type="EMBL" id="KAL3646811.1"/>
    </source>
</evidence>
<gene>
    <name evidence="2" type="ORF">CASFOL_009355</name>
</gene>
<reference evidence="3" key="1">
    <citation type="journal article" date="2024" name="IScience">
        <title>Strigolactones Initiate the Formation of Haustorium-like Structures in Castilleja.</title>
        <authorList>
            <person name="Buerger M."/>
            <person name="Peterson D."/>
            <person name="Chory J."/>
        </authorList>
    </citation>
    <scope>NUCLEOTIDE SEQUENCE [LARGE SCALE GENOMIC DNA]</scope>
</reference>
<dbReference type="AlphaFoldDB" id="A0ABD3E169"/>
<organism evidence="2 3">
    <name type="scientific">Castilleja foliolosa</name>
    <dbReference type="NCBI Taxonomy" id="1961234"/>
    <lineage>
        <taxon>Eukaryota</taxon>
        <taxon>Viridiplantae</taxon>
        <taxon>Streptophyta</taxon>
        <taxon>Embryophyta</taxon>
        <taxon>Tracheophyta</taxon>
        <taxon>Spermatophyta</taxon>
        <taxon>Magnoliopsida</taxon>
        <taxon>eudicotyledons</taxon>
        <taxon>Gunneridae</taxon>
        <taxon>Pentapetalae</taxon>
        <taxon>asterids</taxon>
        <taxon>lamiids</taxon>
        <taxon>Lamiales</taxon>
        <taxon>Orobanchaceae</taxon>
        <taxon>Pedicularideae</taxon>
        <taxon>Castillejinae</taxon>
        <taxon>Castilleja</taxon>
    </lineage>
</organism>
<sequence>MGKTNTLSQEIQKKSQDILNATELVSATKVSLNDYRNNGFDALFAKVTFFCNKHQIEMPDMSAPYTSTRYRPRKKDLHVTFEHYYRVDLFTATLDKQIHELNSRFSEHVMELLSLSFSLVSKEINIDQICLLVEKYYPEDFTEHERIQLRYQLEIFNIEMMQNTLLSGVSTLAELCKCLVETKKRETYYLVDRVVRLVLTLPVSTATTERAFSAMKIFKTRLRNKMSDEYLANSLVIYIEREIAENIDSKLIIDEFKDLKGRRPSYNSTTRGY</sequence>
<dbReference type="Pfam" id="PF05699">
    <property type="entry name" value="Dimer_Tnp_hAT"/>
    <property type="match status" value="1"/>
</dbReference>
<feature type="domain" description="HAT C-terminal dimerisation" evidence="1">
    <location>
        <begin position="183"/>
        <end position="242"/>
    </location>
</feature>
<dbReference type="PANTHER" id="PTHR11697">
    <property type="entry name" value="GENERAL TRANSCRIPTION FACTOR 2-RELATED ZINC FINGER PROTEIN"/>
    <property type="match status" value="1"/>
</dbReference>
<dbReference type="Proteomes" id="UP001632038">
    <property type="component" value="Unassembled WGS sequence"/>
</dbReference>
<dbReference type="InterPro" id="IPR055298">
    <property type="entry name" value="AtLOH3-like"/>
</dbReference>